<dbReference type="PANTHER" id="PTHR40042">
    <property type="entry name" value="HYPOTHETICAL MEMBRANE SPANNING PROTEIN"/>
    <property type="match status" value="1"/>
</dbReference>
<sequence length="214" mass="24463">MKLSLFWSRSFLSSRLLLWPLFICNLLGTIYGYIWYESQLRDTWVNHPKWQLVFVPDSPTASLFFTLALLFLLFPAQLGKYHFLRTLIEGLAVVTSVKYGVWAVSMIFGGYAQGGELVWQDWMLVASHLAMAVEALLYVRLFKFGTSMLLCAGAWTLLNDAVDYMFEVYPWLPQPLWDDVPAVMVFTICLTMASVGAGWLALRGAKRNRISRVQ</sequence>
<protein>
    <recommendedName>
        <fullName evidence="4">DUF1405 domain-containing protein</fullName>
    </recommendedName>
</protein>
<proteinExistence type="predicted"/>
<comment type="caution">
    <text evidence="2">The sequence shown here is derived from an EMBL/GenBank/DDBJ whole genome shotgun (WGS) entry which is preliminary data.</text>
</comment>
<dbReference type="Proteomes" id="UP000679992">
    <property type="component" value="Unassembled WGS sequence"/>
</dbReference>
<evidence type="ECO:0008006" key="4">
    <source>
        <dbReference type="Google" id="ProtNLM"/>
    </source>
</evidence>
<dbReference type="RefSeq" id="WP_213654992.1">
    <property type="nucleotide sequence ID" value="NZ_BOSL01000007.1"/>
</dbReference>
<dbReference type="InterPro" id="IPR009845">
    <property type="entry name" value="DUF1405"/>
</dbReference>
<dbReference type="Pfam" id="PF07187">
    <property type="entry name" value="DUF1405"/>
    <property type="match status" value="1"/>
</dbReference>
<feature type="transmembrane region" description="Helical" evidence="1">
    <location>
        <begin position="182"/>
        <end position="202"/>
    </location>
</feature>
<keyword evidence="1" id="KW-1133">Transmembrane helix</keyword>
<organism evidence="2 3">
    <name type="scientific">Paenibacillus vini</name>
    <dbReference type="NCBI Taxonomy" id="1476024"/>
    <lineage>
        <taxon>Bacteria</taxon>
        <taxon>Bacillati</taxon>
        <taxon>Bacillota</taxon>
        <taxon>Bacilli</taxon>
        <taxon>Bacillales</taxon>
        <taxon>Paenibacillaceae</taxon>
        <taxon>Paenibacillus</taxon>
    </lineage>
</organism>
<feature type="transmembrane region" description="Helical" evidence="1">
    <location>
        <begin position="16"/>
        <end position="36"/>
    </location>
</feature>
<evidence type="ECO:0000313" key="3">
    <source>
        <dbReference type="Proteomes" id="UP000679992"/>
    </source>
</evidence>
<feature type="transmembrane region" description="Helical" evidence="1">
    <location>
        <begin position="60"/>
        <end position="78"/>
    </location>
</feature>
<evidence type="ECO:0000313" key="2">
    <source>
        <dbReference type="EMBL" id="GIP53418.1"/>
    </source>
</evidence>
<keyword evidence="3" id="KW-1185">Reference proteome</keyword>
<keyword evidence="1" id="KW-0812">Transmembrane</keyword>
<feature type="transmembrane region" description="Helical" evidence="1">
    <location>
        <begin position="144"/>
        <end position="162"/>
    </location>
</feature>
<dbReference type="EMBL" id="BOSL01000007">
    <property type="protein sequence ID" value="GIP53418.1"/>
    <property type="molecule type" value="Genomic_DNA"/>
</dbReference>
<evidence type="ECO:0000256" key="1">
    <source>
        <dbReference type="SAM" id="Phobius"/>
    </source>
</evidence>
<gene>
    <name evidence="2" type="primary">ypjA</name>
    <name evidence="2" type="ORF">J42TS3_24530</name>
</gene>
<reference evidence="2 3" key="1">
    <citation type="submission" date="2021-03" db="EMBL/GenBank/DDBJ databases">
        <title>Antimicrobial resistance genes in bacteria isolated from Japanese honey, and their potential for conferring macrolide and lincosamide resistance in the American foulbrood pathogen Paenibacillus larvae.</title>
        <authorList>
            <person name="Okamoto M."/>
            <person name="Kumagai M."/>
            <person name="Kanamori H."/>
            <person name="Takamatsu D."/>
        </authorList>
    </citation>
    <scope>NUCLEOTIDE SEQUENCE [LARGE SCALE GENOMIC DNA]</scope>
    <source>
        <strain evidence="2 3">J42TS3</strain>
    </source>
</reference>
<keyword evidence="1" id="KW-0472">Membrane</keyword>
<dbReference type="PANTHER" id="PTHR40042:SF1">
    <property type="entry name" value="DUF1405 DOMAIN-CONTAINING PROTEIN"/>
    <property type="match status" value="1"/>
</dbReference>
<accession>A0ABQ4MBQ5</accession>
<name>A0ABQ4MBQ5_9BACL</name>